<evidence type="ECO:0000256" key="1">
    <source>
        <dbReference type="ARBA" id="ARBA00010006"/>
    </source>
</evidence>
<feature type="compositionally biased region" description="Low complexity" evidence="12">
    <location>
        <begin position="422"/>
        <end position="440"/>
    </location>
</feature>
<dbReference type="STRING" id="101127.A0A1X2G408"/>
<feature type="compositionally biased region" description="Polar residues" evidence="12">
    <location>
        <begin position="377"/>
        <end position="391"/>
    </location>
</feature>
<dbReference type="PROSITE" id="PS00108">
    <property type="entry name" value="PROTEIN_KINASE_ST"/>
    <property type="match status" value="1"/>
</dbReference>
<organism evidence="14 15">
    <name type="scientific">Hesseltinella vesiculosa</name>
    <dbReference type="NCBI Taxonomy" id="101127"/>
    <lineage>
        <taxon>Eukaryota</taxon>
        <taxon>Fungi</taxon>
        <taxon>Fungi incertae sedis</taxon>
        <taxon>Mucoromycota</taxon>
        <taxon>Mucoromycotina</taxon>
        <taxon>Mucoromycetes</taxon>
        <taxon>Mucorales</taxon>
        <taxon>Cunninghamellaceae</taxon>
        <taxon>Hesseltinella</taxon>
    </lineage>
</organism>
<evidence type="ECO:0000256" key="4">
    <source>
        <dbReference type="ARBA" id="ARBA00022679"/>
    </source>
</evidence>
<dbReference type="CDD" id="cd05581">
    <property type="entry name" value="STKc_PDK1"/>
    <property type="match status" value="1"/>
</dbReference>
<evidence type="ECO:0000256" key="7">
    <source>
        <dbReference type="ARBA" id="ARBA00022840"/>
    </source>
</evidence>
<dbReference type="FunFam" id="3.30.200.20:FF:000191">
    <property type="entry name" value="3-phosphoinositide-dependent protein kinase 2-like"/>
    <property type="match status" value="1"/>
</dbReference>
<dbReference type="PROSITE" id="PS50011">
    <property type="entry name" value="PROTEIN_KINASE_DOM"/>
    <property type="match status" value="1"/>
</dbReference>
<feature type="region of interest" description="Disordered" evidence="12">
    <location>
        <begin position="361"/>
        <end position="450"/>
    </location>
</feature>
<comment type="catalytic activity">
    <reaction evidence="9">
        <text>L-seryl-[protein] + ATP = O-phospho-L-seryl-[protein] + ADP + H(+)</text>
        <dbReference type="Rhea" id="RHEA:17989"/>
        <dbReference type="Rhea" id="RHEA-COMP:9863"/>
        <dbReference type="Rhea" id="RHEA-COMP:11604"/>
        <dbReference type="ChEBI" id="CHEBI:15378"/>
        <dbReference type="ChEBI" id="CHEBI:29999"/>
        <dbReference type="ChEBI" id="CHEBI:30616"/>
        <dbReference type="ChEBI" id="CHEBI:83421"/>
        <dbReference type="ChEBI" id="CHEBI:456216"/>
        <dbReference type="EC" id="2.7.11.1"/>
    </reaction>
</comment>
<dbReference type="AlphaFoldDB" id="A0A1X2G408"/>
<feature type="domain" description="Protein kinase" evidence="13">
    <location>
        <begin position="51"/>
        <end position="317"/>
    </location>
</feature>
<proteinExistence type="inferred from homology"/>
<feature type="region of interest" description="Disordered" evidence="12">
    <location>
        <begin position="1"/>
        <end position="42"/>
    </location>
</feature>
<dbReference type="PANTHER" id="PTHR24356">
    <property type="entry name" value="SERINE/THREONINE-PROTEIN KINASE"/>
    <property type="match status" value="1"/>
</dbReference>
<comment type="catalytic activity">
    <reaction evidence="8">
        <text>L-threonyl-[protein] + ATP = O-phospho-L-threonyl-[protein] + ADP + H(+)</text>
        <dbReference type="Rhea" id="RHEA:46608"/>
        <dbReference type="Rhea" id="RHEA-COMP:11060"/>
        <dbReference type="Rhea" id="RHEA-COMP:11605"/>
        <dbReference type="ChEBI" id="CHEBI:15378"/>
        <dbReference type="ChEBI" id="CHEBI:30013"/>
        <dbReference type="ChEBI" id="CHEBI:30616"/>
        <dbReference type="ChEBI" id="CHEBI:61977"/>
        <dbReference type="ChEBI" id="CHEBI:456216"/>
        <dbReference type="EC" id="2.7.11.1"/>
    </reaction>
</comment>
<dbReference type="SUPFAM" id="SSF56112">
    <property type="entry name" value="Protein kinase-like (PK-like)"/>
    <property type="match status" value="1"/>
</dbReference>
<evidence type="ECO:0000313" key="14">
    <source>
        <dbReference type="EMBL" id="ORX44260.1"/>
    </source>
</evidence>
<evidence type="ECO:0000256" key="9">
    <source>
        <dbReference type="ARBA" id="ARBA00048679"/>
    </source>
</evidence>
<evidence type="ECO:0000313" key="15">
    <source>
        <dbReference type="Proteomes" id="UP000242146"/>
    </source>
</evidence>
<keyword evidence="3 11" id="KW-0723">Serine/threonine-protein kinase</keyword>
<dbReference type="Gene3D" id="3.30.200.20">
    <property type="entry name" value="Phosphorylase Kinase, domain 1"/>
    <property type="match status" value="1"/>
</dbReference>
<dbReference type="InterPro" id="IPR011009">
    <property type="entry name" value="Kinase-like_dom_sf"/>
</dbReference>
<evidence type="ECO:0000256" key="2">
    <source>
        <dbReference type="ARBA" id="ARBA00012513"/>
    </source>
</evidence>
<dbReference type="PANTHER" id="PTHR24356:SF163">
    <property type="entry name" value="3-PHOSPHOINOSITIDE-DEPENDENT PROTEIN KINASE 1-RELATED"/>
    <property type="match status" value="1"/>
</dbReference>
<evidence type="ECO:0000256" key="10">
    <source>
        <dbReference type="PROSITE-ProRule" id="PRU10141"/>
    </source>
</evidence>
<evidence type="ECO:0000256" key="8">
    <source>
        <dbReference type="ARBA" id="ARBA00047899"/>
    </source>
</evidence>
<keyword evidence="4" id="KW-0808">Transferase</keyword>
<dbReference type="InterPro" id="IPR008271">
    <property type="entry name" value="Ser/Thr_kinase_AS"/>
</dbReference>
<comment type="caution">
    <text evidence="14">The sequence shown here is derived from an EMBL/GenBank/DDBJ whole genome shotgun (WGS) entry which is preliminary data.</text>
</comment>
<dbReference type="GO" id="GO:0005524">
    <property type="term" value="F:ATP binding"/>
    <property type="evidence" value="ECO:0007669"/>
    <property type="project" value="UniProtKB-UniRule"/>
</dbReference>
<keyword evidence="6 14" id="KW-0418">Kinase</keyword>
<evidence type="ECO:0000256" key="12">
    <source>
        <dbReference type="SAM" id="MobiDB-lite"/>
    </source>
</evidence>
<dbReference type="InterPro" id="IPR017441">
    <property type="entry name" value="Protein_kinase_ATP_BS"/>
</dbReference>
<dbReference type="OrthoDB" id="347657at2759"/>
<evidence type="ECO:0000256" key="11">
    <source>
        <dbReference type="RuleBase" id="RU000304"/>
    </source>
</evidence>
<evidence type="ECO:0000256" key="6">
    <source>
        <dbReference type="ARBA" id="ARBA00022777"/>
    </source>
</evidence>
<dbReference type="PROSITE" id="PS00107">
    <property type="entry name" value="PROTEIN_KINASE_ATP"/>
    <property type="match status" value="1"/>
</dbReference>
<evidence type="ECO:0000259" key="13">
    <source>
        <dbReference type="PROSITE" id="PS50011"/>
    </source>
</evidence>
<dbReference type="InterPro" id="IPR000719">
    <property type="entry name" value="Prot_kinase_dom"/>
</dbReference>
<accession>A0A1X2G408</accession>
<feature type="binding site" evidence="10">
    <location>
        <position position="81"/>
    </location>
    <ligand>
        <name>ATP</name>
        <dbReference type="ChEBI" id="CHEBI:30616"/>
    </ligand>
</feature>
<reference evidence="14 15" key="1">
    <citation type="submission" date="2016-07" db="EMBL/GenBank/DDBJ databases">
        <title>Pervasive Adenine N6-methylation of Active Genes in Fungi.</title>
        <authorList>
            <consortium name="DOE Joint Genome Institute"/>
            <person name="Mondo S.J."/>
            <person name="Dannebaum R.O."/>
            <person name="Kuo R.C."/>
            <person name="Labutti K."/>
            <person name="Haridas S."/>
            <person name="Kuo A."/>
            <person name="Salamov A."/>
            <person name="Ahrendt S.R."/>
            <person name="Lipzen A."/>
            <person name="Sullivan W."/>
            <person name="Andreopoulos W.B."/>
            <person name="Clum A."/>
            <person name="Lindquist E."/>
            <person name="Daum C."/>
            <person name="Ramamoorthy G.K."/>
            <person name="Gryganskyi A."/>
            <person name="Culley D."/>
            <person name="Magnuson J.K."/>
            <person name="James T.Y."/>
            <person name="O'Malley M.A."/>
            <person name="Stajich J.E."/>
            <person name="Spatafora J.W."/>
            <person name="Visel A."/>
            <person name="Grigoriev I.V."/>
        </authorList>
    </citation>
    <scope>NUCLEOTIDE SEQUENCE [LARGE SCALE GENOMIC DNA]</scope>
    <source>
        <strain evidence="14 15">NRRL 3301</strain>
    </source>
</reference>
<name>A0A1X2G408_9FUNG</name>
<comment type="similarity">
    <text evidence="1">Belongs to the protein kinase superfamily. AGC Ser/Thr protein kinase family. PDPK1 subfamily.</text>
</comment>
<dbReference type="EMBL" id="MCGT01000049">
    <property type="protein sequence ID" value="ORX44260.1"/>
    <property type="molecule type" value="Genomic_DNA"/>
</dbReference>
<dbReference type="GO" id="GO:0004674">
    <property type="term" value="F:protein serine/threonine kinase activity"/>
    <property type="evidence" value="ECO:0007669"/>
    <property type="project" value="UniProtKB-KW"/>
</dbReference>
<dbReference type="FunFam" id="1.10.510.10:FF:000534">
    <property type="entry name" value="Serine/threonine-protein kinase PKH2"/>
    <property type="match status" value="1"/>
</dbReference>
<sequence>MASSSTHTSPLPPPINTTLPIKQPTSSSTAVTDLDDPNHPLHHHRRTVNDFEYGHALGEGSYSTVIAAKDKKTDKQYAIKKLDKAHIVKNDKVKYVMIERDALSRMNHLGIVKLYWTFRDNRSLYYVLDLAPNGELYSLIRRKAPFDMETTRFYAAELLLALEHIHDKGVVHRDIKPENILLDDNMHIKITDFGSAKFLEQDNKPVAGGTTGSSRSFVGTAEYVSPELLRSEPTLKEADWWAFGCVVFQMLSGKSPFKAATDYLIFQKIKNLEYEFPDAFPPVAKDLVQRLLVLAPEKRLGGEALGGVDAIKNHAFFQGFDWQQDIFKQTAPELALQYRDDLKWQQHQQEKLDEADDFETWFHAGDDHPDAPPQPNEQPQDDTASSSTRVPASQPVHPSAPVDGLDQLSDTPHHHEDADDVSSSSSTSLPTQTLPTLAPPKEAGTPTLPISSTLALASGQLGMSSHIHNDTDTSLASHQPPW</sequence>
<keyword evidence="7 10" id="KW-0067">ATP-binding</keyword>
<dbReference type="GO" id="GO:0035556">
    <property type="term" value="P:intracellular signal transduction"/>
    <property type="evidence" value="ECO:0007669"/>
    <property type="project" value="TreeGrafter"/>
</dbReference>
<dbReference type="InterPro" id="IPR050236">
    <property type="entry name" value="Ser_Thr_kinase_AGC"/>
</dbReference>
<dbReference type="Pfam" id="PF00069">
    <property type="entry name" value="Pkinase"/>
    <property type="match status" value="1"/>
</dbReference>
<keyword evidence="15" id="KW-1185">Reference proteome</keyword>
<evidence type="ECO:0000256" key="3">
    <source>
        <dbReference type="ARBA" id="ARBA00022527"/>
    </source>
</evidence>
<protein>
    <recommendedName>
        <fullName evidence="2">non-specific serine/threonine protein kinase</fullName>
        <ecNumber evidence="2">2.7.11.1</ecNumber>
    </recommendedName>
</protein>
<keyword evidence="5 10" id="KW-0547">Nucleotide-binding</keyword>
<dbReference type="Gene3D" id="1.10.510.10">
    <property type="entry name" value="Transferase(Phosphotransferase) domain 1"/>
    <property type="match status" value="1"/>
</dbReference>
<dbReference type="InterPro" id="IPR039046">
    <property type="entry name" value="PDPK1"/>
</dbReference>
<dbReference type="SMART" id="SM00220">
    <property type="entry name" value="S_TKc"/>
    <property type="match status" value="1"/>
</dbReference>
<evidence type="ECO:0000256" key="5">
    <source>
        <dbReference type="ARBA" id="ARBA00022741"/>
    </source>
</evidence>
<dbReference type="EC" id="2.7.11.1" evidence="2"/>
<dbReference type="Proteomes" id="UP000242146">
    <property type="component" value="Unassembled WGS sequence"/>
</dbReference>
<gene>
    <name evidence="14" type="ORF">DM01DRAFT_261637</name>
</gene>